<dbReference type="Pfam" id="PF00378">
    <property type="entry name" value="ECH_1"/>
    <property type="match status" value="1"/>
</dbReference>
<evidence type="ECO:0000256" key="1">
    <source>
        <dbReference type="ARBA" id="ARBA00005254"/>
    </source>
</evidence>
<dbReference type="SUPFAM" id="SSF52096">
    <property type="entry name" value="ClpP/crotonase"/>
    <property type="match status" value="1"/>
</dbReference>
<dbReference type="Gene3D" id="3.90.226.10">
    <property type="entry name" value="2-enoyl-CoA Hydratase, Chain A, domain 1"/>
    <property type="match status" value="1"/>
</dbReference>
<dbReference type="RefSeq" id="WP_344601157.1">
    <property type="nucleotide sequence ID" value="NZ_BAAAHE010000005.1"/>
</dbReference>
<dbReference type="CDD" id="cd06558">
    <property type="entry name" value="crotonase-like"/>
    <property type="match status" value="1"/>
</dbReference>
<evidence type="ECO:0000313" key="2">
    <source>
        <dbReference type="EMBL" id="GAA0605781.1"/>
    </source>
</evidence>
<comment type="similarity">
    <text evidence="1">Belongs to the enoyl-CoA hydratase/isomerase family.</text>
</comment>
<organism evidence="2 3">
    <name type="scientific">Sporichthya brevicatena</name>
    <dbReference type="NCBI Taxonomy" id="171442"/>
    <lineage>
        <taxon>Bacteria</taxon>
        <taxon>Bacillati</taxon>
        <taxon>Actinomycetota</taxon>
        <taxon>Actinomycetes</taxon>
        <taxon>Sporichthyales</taxon>
        <taxon>Sporichthyaceae</taxon>
        <taxon>Sporichthya</taxon>
    </lineage>
</organism>
<name>A0ABP3REU5_9ACTN</name>
<proteinExistence type="inferred from homology"/>
<dbReference type="EMBL" id="BAAAHE010000005">
    <property type="protein sequence ID" value="GAA0605781.1"/>
    <property type="molecule type" value="Genomic_DNA"/>
</dbReference>
<dbReference type="PANTHER" id="PTHR43802">
    <property type="entry name" value="ENOYL-COA HYDRATASE"/>
    <property type="match status" value="1"/>
</dbReference>
<protein>
    <submittedName>
        <fullName evidence="2">Enoyl-CoA hydratase/isomerase family protein</fullName>
    </submittedName>
</protein>
<accession>A0ABP3REU5</accession>
<sequence length="253" mass="26246">MSDEVLVRADGRVGHITLNRPEAKNAITVELSHGLAAGVRELEADVDVIVVRGAGGTFCAGGDVAQLDALRAKGRTDLATMFTAFRDARAAIARAEVPVVAVVEGHAVAGGFELACSCDLVLAAESATFADIHSRFGQIPGGGGTQLLSRLVGRARASALVLTGDALTARQAQEWGLVYEVAEDVDAALAALLKRLTRGSRAARAQSKRLIRGGLELPLDDALDLELEAVLDHIMGDAGAAAVDAFSNRKDSA</sequence>
<keyword evidence="3" id="KW-1185">Reference proteome</keyword>
<dbReference type="InterPro" id="IPR029045">
    <property type="entry name" value="ClpP/crotonase-like_dom_sf"/>
</dbReference>
<evidence type="ECO:0000313" key="3">
    <source>
        <dbReference type="Proteomes" id="UP001500957"/>
    </source>
</evidence>
<comment type="caution">
    <text evidence="2">The sequence shown here is derived from an EMBL/GenBank/DDBJ whole genome shotgun (WGS) entry which is preliminary data.</text>
</comment>
<gene>
    <name evidence="2" type="ORF">GCM10009547_04600</name>
</gene>
<dbReference type="PANTHER" id="PTHR43802:SF1">
    <property type="entry name" value="IP11341P-RELATED"/>
    <property type="match status" value="1"/>
</dbReference>
<dbReference type="Proteomes" id="UP001500957">
    <property type="component" value="Unassembled WGS sequence"/>
</dbReference>
<reference evidence="3" key="1">
    <citation type="journal article" date="2019" name="Int. J. Syst. Evol. Microbiol.">
        <title>The Global Catalogue of Microorganisms (GCM) 10K type strain sequencing project: providing services to taxonomists for standard genome sequencing and annotation.</title>
        <authorList>
            <consortium name="The Broad Institute Genomics Platform"/>
            <consortium name="The Broad Institute Genome Sequencing Center for Infectious Disease"/>
            <person name="Wu L."/>
            <person name="Ma J."/>
        </authorList>
    </citation>
    <scope>NUCLEOTIDE SEQUENCE [LARGE SCALE GENOMIC DNA]</scope>
    <source>
        <strain evidence="3">JCM 10671</strain>
    </source>
</reference>
<dbReference type="InterPro" id="IPR001753">
    <property type="entry name" value="Enoyl-CoA_hydra/iso"/>
</dbReference>